<protein>
    <submittedName>
        <fullName evidence="1">OsmC family protein</fullName>
    </submittedName>
</protein>
<dbReference type="PANTHER" id="PTHR39624:SF2">
    <property type="entry name" value="OSMC-LIKE PROTEIN"/>
    <property type="match status" value="1"/>
</dbReference>
<organism evidence="1 2">
    <name type="scientific">Sphingomonas morindae</name>
    <dbReference type="NCBI Taxonomy" id="1541170"/>
    <lineage>
        <taxon>Bacteria</taxon>
        <taxon>Pseudomonadati</taxon>
        <taxon>Pseudomonadota</taxon>
        <taxon>Alphaproteobacteria</taxon>
        <taxon>Sphingomonadales</taxon>
        <taxon>Sphingomonadaceae</taxon>
        <taxon>Sphingomonas</taxon>
    </lineage>
</organism>
<dbReference type="InterPro" id="IPR036102">
    <property type="entry name" value="OsmC/Ohrsf"/>
</dbReference>
<proteinExistence type="predicted"/>
<keyword evidence="2" id="KW-1185">Reference proteome</keyword>
<dbReference type="RefSeq" id="WP_252166661.1">
    <property type="nucleotide sequence ID" value="NZ_CP084930.1"/>
</dbReference>
<dbReference type="EMBL" id="CP084930">
    <property type="protein sequence ID" value="USI72851.1"/>
    <property type="molecule type" value="Genomic_DNA"/>
</dbReference>
<reference evidence="1" key="1">
    <citation type="journal article" date="2022" name="Toxins">
        <title>Genomic Analysis of Sphingopyxis sp. USTB-05 for Biodegrading Cyanobacterial Hepatotoxins.</title>
        <authorList>
            <person name="Liu C."/>
            <person name="Xu Q."/>
            <person name="Zhao Z."/>
            <person name="Zhang H."/>
            <person name="Liu X."/>
            <person name="Yin C."/>
            <person name="Liu Y."/>
            <person name="Yan H."/>
        </authorList>
    </citation>
    <scope>NUCLEOTIDE SEQUENCE</scope>
    <source>
        <strain evidence="1">NBD5</strain>
    </source>
</reference>
<sequence>MAKATAHIGPDDYRVDIESGAHRLVADEPASRGGEDVGPAPYDLLLAALGACTAITLRMYADRHDWAIRSLDVDLRIVGTPEGNRIRRVLRIDGPDAAARARLADIAERTPVTLTVKNGMPVETTLAEDRHD</sequence>
<dbReference type="PANTHER" id="PTHR39624">
    <property type="entry name" value="PROTEIN INVOLVED IN RIMO-MEDIATED BETA-METHYLTHIOLATION OF RIBOSOMAL PROTEIN S12 YCAO"/>
    <property type="match status" value="1"/>
</dbReference>
<name>A0ABY4X7J8_9SPHN</name>
<dbReference type="SUPFAM" id="SSF82784">
    <property type="entry name" value="OsmC-like"/>
    <property type="match status" value="1"/>
</dbReference>
<dbReference type="Gene3D" id="3.30.300.20">
    <property type="match status" value="1"/>
</dbReference>
<dbReference type="Pfam" id="PF02566">
    <property type="entry name" value="OsmC"/>
    <property type="match status" value="1"/>
</dbReference>
<dbReference type="InterPro" id="IPR015946">
    <property type="entry name" value="KH_dom-like_a/b"/>
</dbReference>
<dbReference type="Proteomes" id="UP001056937">
    <property type="component" value="Chromosome 1"/>
</dbReference>
<accession>A0ABY4X7J8</accession>
<dbReference type="InterPro" id="IPR003718">
    <property type="entry name" value="OsmC/Ohr_fam"/>
</dbReference>
<evidence type="ECO:0000313" key="1">
    <source>
        <dbReference type="EMBL" id="USI72851.1"/>
    </source>
</evidence>
<evidence type="ECO:0000313" key="2">
    <source>
        <dbReference type="Proteomes" id="UP001056937"/>
    </source>
</evidence>
<gene>
    <name evidence="1" type="ORF">LHA26_16540</name>
</gene>